<dbReference type="EMBL" id="RQVQ01000007">
    <property type="protein sequence ID" value="RRJ91942.1"/>
    <property type="molecule type" value="Genomic_DNA"/>
</dbReference>
<dbReference type="RefSeq" id="WP_125017652.1">
    <property type="nucleotide sequence ID" value="NZ_RQVQ01000007.1"/>
</dbReference>
<keyword evidence="2" id="KW-1185">Reference proteome</keyword>
<name>A0A3P3W9V3_9FLAO</name>
<proteinExistence type="predicted"/>
<evidence type="ECO:0000313" key="1">
    <source>
        <dbReference type="EMBL" id="RRJ91942.1"/>
    </source>
</evidence>
<sequence>MKKIFSLVFLLTILSCNYFETYEVQPTFENNVNASHAKAKGTTLYSIQNSILNDYYLHYSNDNLNLENVISRLDSITHSNLEFQNLKIVNYSLPTSTEIVTLINNQNYVYDNLNVSVDCKYILDQMINNEIDFDVLSVIINSKNLSQQETELLFYVAENLNDHNDDDWNKSRTVLIVSGYLKQPASAVFNSCLFKILNN</sequence>
<dbReference type="AlphaFoldDB" id="A0A3P3W9V3"/>
<reference evidence="1 2" key="1">
    <citation type="submission" date="2018-11" db="EMBL/GenBank/DDBJ databases">
        <title>Flavobacterium sp. nov., YIM 102701-2 draft genome.</title>
        <authorList>
            <person name="Li G."/>
            <person name="Jiang Y."/>
        </authorList>
    </citation>
    <scope>NUCLEOTIDE SEQUENCE [LARGE SCALE GENOMIC DNA]</scope>
    <source>
        <strain evidence="1 2">YIM 102701-2</strain>
    </source>
</reference>
<dbReference type="Proteomes" id="UP000275719">
    <property type="component" value="Unassembled WGS sequence"/>
</dbReference>
<comment type="caution">
    <text evidence="1">The sequence shown here is derived from an EMBL/GenBank/DDBJ whole genome shotgun (WGS) entry which is preliminary data.</text>
</comment>
<organism evidence="1 2">
    <name type="scientific">Paenimyroides tangerinum</name>
    <dbReference type="NCBI Taxonomy" id="2488728"/>
    <lineage>
        <taxon>Bacteria</taxon>
        <taxon>Pseudomonadati</taxon>
        <taxon>Bacteroidota</taxon>
        <taxon>Flavobacteriia</taxon>
        <taxon>Flavobacteriales</taxon>
        <taxon>Flavobacteriaceae</taxon>
        <taxon>Paenimyroides</taxon>
    </lineage>
</organism>
<dbReference type="OrthoDB" id="9912028at2"/>
<protein>
    <recommendedName>
        <fullName evidence="3">Lipoprotein</fullName>
    </recommendedName>
</protein>
<accession>A0A3P3W9V3</accession>
<gene>
    <name evidence="1" type="ORF">EG240_03940</name>
</gene>
<evidence type="ECO:0008006" key="3">
    <source>
        <dbReference type="Google" id="ProtNLM"/>
    </source>
</evidence>
<dbReference type="PROSITE" id="PS51257">
    <property type="entry name" value="PROKAR_LIPOPROTEIN"/>
    <property type="match status" value="1"/>
</dbReference>
<evidence type="ECO:0000313" key="2">
    <source>
        <dbReference type="Proteomes" id="UP000275719"/>
    </source>
</evidence>